<comment type="caution">
    <text evidence="2">The sequence shown here is derived from an EMBL/GenBank/DDBJ whole genome shotgun (WGS) entry which is preliminary data.</text>
</comment>
<gene>
    <name evidence="2" type="ORF">A3466_01440</name>
</gene>
<dbReference type="PROSITE" id="PS50883">
    <property type="entry name" value="EAL"/>
    <property type="match status" value="1"/>
</dbReference>
<dbReference type="PANTHER" id="PTHR33121:SF70">
    <property type="entry name" value="SIGNALING PROTEIN YKOW"/>
    <property type="match status" value="1"/>
</dbReference>
<dbReference type="CDD" id="cd01948">
    <property type="entry name" value="EAL"/>
    <property type="match status" value="1"/>
</dbReference>
<evidence type="ECO:0000259" key="1">
    <source>
        <dbReference type="PROSITE" id="PS50883"/>
    </source>
</evidence>
<dbReference type="Pfam" id="PF00563">
    <property type="entry name" value="EAL"/>
    <property type="match status" value="1"/>
</dbReference>
<organism evidence="2 3">
    <name type="scientific">Enterobacter genomosp. S</name>
    <dbReference type="NCBI Taxonomy" id="2364151"/>
    <lineage>
        <taxon>Bacteria</taxon>
        <taxon>Pseudomonadati</taxon>
        <taxon>Pseudomonadota</taxon>
        <taxon>Gammaproteobacteria</taxon>
        <taxon>Enterobacterales</taxon>
        <taxon>Enterobacteriaceae</taxon>
        <taxon>Enterobacter</taxon>
        <taxon>Enterobacter cloacae complex</taxon>
        <taxon>Enterobacter cloacae complex clade S</taxon>
    </lineage>
</organism>
<protein>
    <recommendedName>
        <fullName evidence="1">EAL domain-containing protein</fullName>
    </recommendedName>
</protein>
<dbReference type="Gene3D" id="3.20.20.450">
    <property type="entry name" value="EAL domain"/>
    <property type="match status" value="1"/>
</dbReference>
<accession>A0ABR5YMR0</accession>
<dbReference type="InterPro" id="IPR001633">
    <property type="entry name" value="EAL_dom"/>
</dbReference>
<dbReference type="SMART" id="SM00052">
    <property type="entry name" value="EAL"/>
    <property type="match status" value="1"/>
</dbReference>
<dbReference type="EMBL" id="LVVA01000018">
    <property type="protein sequence ID" value="KZR32268.1"/>
    <property type="molecule type" value="Genomic_DNA"/>
</dbReference>
<evidence type="ECO:0000313" key="3">
    <source>
        <dbReference type="Proteomes" id="UP000076880"/>
    </source>
</evidence>
<evidence type="ECO:0000313" key="2">
    <source>
        <dbReference type="EMBL" id="KZR32268.1"/>
    </source>
</evidence>
<proteinExistence type="predicted"/>
<name>A0ABR5YMR0_9ENTR</name>
<feature type="domain" description="EAL" evidence="1">
    <location>
        <begin position="1"/>
        <end position="252"/>
    </location>
</feature>
<dbReference type="SUPFAM" id="SSF141868">
    <property type="entry name" value="EAL domain-like"/>
    <property type="match status" value="1"/>
</dbReference>
<keyword evidence="3" id="KW-1185">Reference proteome</keyword>
<reference evidence="3" key="1">
    <citation type="submission" date="2016-03" db="EMBL/GenBank/DDBJ databases">
        <title>WGS of SAMN04393274.</title>
        <authorList>
            <person name="Adams M."/>
            <person name="Sutton G."/>
            <person name="Nelson K."/>
            <person name="Thaden J."/>
            <person name="Fowler V."/>
            <person name="Mccorrison J."/>
            <person name="Sanka R."/>
            <person name="Brinkac L."/>
            <person name="Nierman W."/>
        </authorList>
    </citation>
    <scope>NUCLEOTIDE SEQUENCE [LARGE SCALE GENOMIC DNA]</scope>
    <source>
        <strain evidence="3">GN06232</strain>
    </source>
</reference>
<sequence>MEKSTDYVVRCVEDAKFDVGIDFVIQPIFDLSRFVCIGGEVLVRGTHRRNVVPPAEFIQLLEQNGTIVEMGYYVLEKALSFMAKKHRETDTSYLYTFNISSVQINTPDFGRRTMSIVEKQTVPALQLVCEITHGEEPLSDIARQNLETLKTGGLHIAWDGIGTLDALNTRLAEWSPDYIKLDRACLARGNEASTKEILQAIGQHDTDVILEGVENYTQLSSMLRLGVKYGQGYLFSRPLSKERFINEYMQKQKERVTGASR</sequence>
<dbReference type="PANTHER" id="PTHR33121">
    <property type="entry name" value="CYCLIC DI-GMP PHOSPHODIESTERASE PDEF"/>
    <property type="match status" value="1"/>
</dbReference>
<dbReference type="InterPro" id="IPR050706">
    <property type="entry name" value="Cyclic-di-GMP_PDE-like"/>
</dbReference>
<dbReference type="InterPro" id="IPR035919">
    <property type="entry name" value="EAL_sf"/>
</dbReference>
<dbReference type="RefSeq" id="WP_063450793.1">
    <property type="nucleotide sequence ID" value="NZ_LVVA01000018.1"/>
</dbReference>
<dbReference type="Proteomes" id="UP000076880">
    <property type="component" value="Unassembled WGS sequence"/>
</dbReference>